<dbReference type="GO" id="GO:0005615">
    <property type="term" value="C:extracellular space"/>
    <property type="evidence" value="ECO:0007669"/>
    <property type="project" value="TreeGrafter"/>
</dbReference>
<dbReference type="InterPro" id="IPR035897">
    <property type="entry name" value="Toll_tir_struct_dom_sf"/>
</dbReference>
<comment type="similarity">
    <text evidence="2">Belongs to the Toll-like receptor family.</text>
</comment>
<keyword evidence="4" id="KW-0433">Leucine-rich repeat</keyword>
<gene>
    <name evidence="14" type="primary">LOC108679939</name>
</gene>
<sequence length="1520" mass="170570">MAAMGITGHRRSINGDQLRRVDRLVPRTLQSLILWTLLGVAAARRDDGTARPALFSPTCHLSVQEIGVTAVGPEGLRAACNLRTLRSEILQPGHFNNSTLSAVNHSQHVTSLHLQCSRQVVFESELQPAAFAAFPRLQELSLDSCKLKELPDRTFAGLPQLRRLSISTHHEDWPGAVLSLSKDALTELPRLEYLDLSESELWQIPEGTLCSSKSLTTLNVTHNRIHRLSDLGFHSPCFAPVAHLYLSHNDVDELPAKALPTPHLHTFHLDHNKVARVDDYAFRNLAEIKDLILSYNKLVALPQAAFLDLYQLKNLDLANNSLSSLPPSLFSSLGQLLSLNISHNQLTFSFDNPEPFIGLIRLVVLDLSYNKLIDLRSQVFNHLYSLQVLFLSNNKITYLSDGIFSYLANLHTLDLSDNKLSILESGTLKGLSVLTHFFVDNNSIEIISDASFRNSSSLQKLSVTGNYIVEIPKAITSLTLLQVLDLSRNQIATLERSNLKGLNNLKHLSLRQNFIGNISIDAIPRMAHLEFLDLSSNMIGGVEPGAFEPLTELKTLNLSHNYLSHVNGIAAPLPKLLHFDISHNEIEWFDYALIPKNLFALNLNGNRIKVMENHFEVHDKLNLRRIFAANNSITAINYTSIPNGIEVIDFSDNLIDYVSSNTFLLKDRVNEINLENNQLMLLEESSLRLPPRSPEATSASPPLLLLSNNPLKCDCGAEWLSRAARDAVGDRILTQQSTGSFLPRLGKVTDIKCTLPGLWQDASVPLVNVHQHQFLCTYRRHCFTLCHCCDFDACDCEQTCPDNCLCYHDHTWNHNIVDCGKQNWTAMPLGVPMDVTEAFLDGNNMGNLTSHALIGRKNLRVLYLNNSNIIDIQNRTFNGLRNLKVLRLDHNYLEKLHGYEFVLLHNLLELYINDNLISHVANTTFTSLRSLEVLRLEGNRISTFPVWNLGLNPFLVEVGLHRNRWSCECNYLANLRAWLEANRIKASEVNEISCFHQRSGKEGPRVLSNSPGHCDHFVATAHMNNLMVNDYIMFSSISVGIIIVILVLVFIGVVYRRRIKLWASNQYSKNLFEKSSSFVEEREKLFDVFISHSNKDSTWVYSVLAPELEVRGYRTCAVYRNCSSPTASFVAQAMSEGIACSKRLMLVVSRGLVDSEWCKYDFKSTHVDAIKKLSNKNIILVNLDDIPKNELDSEMINIIRKASFSFKPRDPRFWERLRRALPSLRHRRRYEDSTGIGKSVSSPLVVADVPTSDLAKYNCHQNKNLTLNPYWETAITSNVPEWNMKKPDLGAPPWYQVTSVKCGHSPSSSSRPPEADHTYMSVSECDDTTNSQTEAFAALSSSGATQGVHPSSKSSVPLLVNGSASGQLSPPLLSLRHQHSVQNRANHYQDPQQYQNPHTLRPSQSHHNRTSPEATHSLLLNRPPGFRTPSVTARNLKDESSGGPRMANNNNPNCNADSPSIDMNEENEMEQKYPPMLTRPDEARNSSQRVDVPSSVAGTAWIYQSPVNLPSSPSGQTYYV</sequence>
<keyword evidence="8 11" id="KW-1133">Transmembrane helix</keyword>
<evidence type="ECO:0000256" key="4">
    <source>
        <dbReference type="ARBA" id="ARBA00022614"/>
    </source>
</evidence>
<evidence type="ECO:0000256" key="3">
    <source>
        <dbReference type="ARBA" id="ARBA00022475"/>
    </source>
</evidence>
<dbReference type="Pfam" id="PF13855">
    <property type="entry name" value="LRR_8"/>
    <property type="match status" value="6"/>
</dbReference>
<dbReference type="RefSeq" id="XP_018024173.1">
    <property type="nucleotide sequence ID" value="XM_018168684.2"/>
</dbReference>
<dbReference type="SMART" id="SM00364">
    <property type="entry name" value="LRR_BAC"/>
    <property type="match status" value="7"/>
</dbReference>
<dbReference type="InterPro" id="IPR032675">
    <property type="entry name" value="LRR_dom_sf"/>
</dbReference>
<evidence type="ECO:0000259" key="12">
    <source>
        <dbReference type="PROSITE" id="PS50104"/>
    </source>
</evidence>
<keyword evidence="6" id="KW-0732">Signal</keyword>
<dbReference type="SMART" id="SM00255">
    <property type="entry name" value="TIR"/>
    <property type="match status" value="1"/>
</dbReference>
<feature type="transmembrane region" description="Helical" evidence="11">
    <location>
        <begin position="1031"/>
        <end position="1055"/>
    </location>
</feature>
<dbReference type="PRINTS" id="PR00019">
    <property type="entry name" value="LEURICHRPT"/>
</dbReference>
<reference evidence="14" key="1">
    <citation type="submission" date="2025-08" db="UniProtKB">
        <authorList>
            <consortium name="RefSeq"/>
        </authorList>
    </citation>
    <scope>IDENTIFICATION</scope>
    <source>
        <tissue evidence="14">Whole organism</tissue>
    </source>
</reference>
<dbReference type="Gene3D" id="3.80.10.10">
    <property type="entry name" value="Ribonuclease Inhibitor"/>
    <property type="match status" value="6"/>
</dbReference>
<evidence type="ECO:0000256" key="1">
    <source>
        <dbReference type="ARBA" id="ARBA00004236"/>
    </source>
</evidence>
<evidence type="ECO:0000256" key="7">
    <source>
        <dbReference type="ARBA" id="ARBA00022737"/>
    </source>
</evidence>
<dbReference type="PANTHER" id="PTHR45712:SF22">
    <property type="entry name" value="INSULIN-LIKE GROWTH FACTOR-BINDING PROTEIN COMPLEX ACID LABILE SUBUNIT"/>
    <property type="match status" value="1"/>
</dbReference>
<dbReference type="Proteomes" id="UP000694843">
    <property type="component" value="Unplaced"/>
</dbReference>
<name>A0A8B7PDJ6_HYAAZ</name>
<dbReference type="FunFam" id="3.80.10.10:FF:001438">
    <property type="entry name" value="Uncharacterized protein"/>
    <property type="match status" value="1"/>
</dbReference>
<evidence type="ECO:0000256" key="6">
    <source>
        <dbReference type="ARBA" id="ARBA00022729"/>
    </source>
</evidence>
<accession>A0A8B7PDJ6</accession>
<dbReference type="InterPro" id="IPR003591">
    <property type="entry name" value="Leu-rich_rpt_typical-subtyp"/>
</dbReference>
<dbReference type="InterPro" id="IPR001611">
    <property type="entry name" value="Leu-rich_rpt"/>
</dbReference>
<keyword evidence="3" id="KW-1003">Cell membrane</keyword>
<dbReference type="SUPFAM" id="SSF52200">
    <property type="entry name" value="Toll/Interleukin receptor TIR domain"/>
    <property type="match status" value="1"/>
</dbReference>
<protein>
    <submittedName>
        <fullName evidence="14">Toll-like receptor Tollo</fullName>
    </submittedName>
</protein>
<keyword evidence="13" id="KW-1185">Reference proteome</keyword>
<evidence type="ECO:0000256" key="8">
    <source>
        <dbReference type="ARBA" id="ARBA00022989"/>
    </source>
</evidence>
<evidence type="ECO:0000256" key="5">
    <source>
        <dbReference type="ARBA" id="ARBA00022692"/>
    </source>
</evidence>
<evidence type="ECO:0000313" key="14">
    <source>
        <dbReference type="RefSeq" id="XP_018024173.1"/>
    </source>
</evidence>
<evidence type="ECO:0000256" key="11">
    <source>
        <dbReference type="SAM" id="Phobius"/>
    </source>
</evidence>
<evidence type="ECO:0000256" key="9">
    <source>
        <dbReference type="ARBA" id="ARBA00023136"/>
    </source>
</evidence>
<dbReference type="InterPro" id="IPR000157">
    <property type="entry name" value="TIR_dom"/>
</dbReference>
<dbReference type="SMART" id="SM00369">
    <property type="entry name" value="LRR_TYP"/>
    <property type="match status" value="20"/>
</dbReference>
<evidence type="ECO:0000256" key="2">
    <source>
        <dbReference type="ARBA" id="ARBA00009634"/>
    </source>
</evidence>
<dbReference type="PROSITE" id="PS51450">
    <property type="entry name" value="LRR"/>
    <property type="match status" value="7"/>
</dbReference>
<dbReference type="GO" id="GO:0007165">
    <property type="term" value="P:signal transduction"/>
    <property type="evidence" value="ECO:0007669"/>
    <property type="project" value="InterPro"/>
</dbReference>
<dbReference type="SMART" id="SM00365">
    <property type="entry name" value="LRR_SD22"/>
    <property type="match status" value="12"/>
</dbReference>
<dbReference type="GO" id="GO:0005886">
    <property type="term" value="C:plasma membrane"/>
    <property type="evidence" value="ECO:0007669"/>
    <property type="project" value="UniProtKB-SubCell"/>
</dbReference>
<dbReference type="PANTHER" id="PTHR45712">
    <property type="entry name" value="AGAP008170-PA"/>
    <property type="match status" value="1"/>
</dbReference>
<dbReference type="OrthoDB" id="2015831at2759"/>
<evidence type="ECO:0000256" key="10">
    <source>
        <dbReference type="SAM" id="MobiDB-lite"/>
    </source>
</evidence>
<evidence type="ECO:0000313" key="13">
    <source>
        <dbReference type="Proteomes" id="UP000694843"/>
    </source>
</evidence>
<keyword evidence="5 11" id="KW-0812">Transmembrane</keyword>
<feature type="domain" description="TIR" evidence="12">
    <location>
        <begin position="1084"/>
        <end position="1221"/>
    </location>
</feature>
<dbReference type="PROSITE" id="PS50104">
    <property type="entry name" value="TIR"/>
    <property type="match status" value="1"/>
</dbReference>
<dbReference type="Gene3D" id="3.40.50.10140">
    <property type="entry name" value="Toll/interleukin-1 receptor homology (TIR) domain"/>
    <property type="match status" value="1"/>
</dbReference>
<feature type="compositionally biased region" description="Polar residues" evidence="10">
    <location>
        <begin position="1390"/>
        <end position="1403"/>
    </location>
</feature>
<dbReference type="Pfam" id="PF13676">
    <property type="entry name" value="TIR_2"/>
    <property type="match status" value="1"/>
</dbReference>
<keyword evidence="9 11" id="KW-0472">Membrane</keyword>
<comment type="subcellular location">
    <subcellularLocation>
        <location evidence="1">Cell membrane</location>
    </subcellularLocation>
</comment>
<dbReference type="KEGG" id="hazt:108679939"/>
<dbReference type="InterPro" id="IPR050333">
    <property type="entry name" value="SLRP"/>
</dbReference>
<dbReference type="SUPFAM" id="SSF52058">
    <property type="entry name" value="L domain-like"/>
    <property type="match status" value="4"/>
</dbReference>
<dbReference type="GeneID" id="108679939"/>
<keyword evidence="7" id="KW-0677">Repeat</keyword>
<feature type="region of interest" description="Disordered" evidence="10">
    <location>
        <begin position="1390"/>
        <end position="1462"/>
    </location>
</feature>
<proteinExistence type="inferred from homology"/>
<organism evidence="13 14">
    <name type="scientific">Hyalella azteca</name>
    <name type="common">Amphipod</name>
    <dbReference type="NCBI Taxonomy" id="294128"/>
    <lineage>
        <taxon>Eukaryota</taxon>
        <taxon>Metazoa</taxon>
        <taxon>Ecdysozoa</taxon>
        <taxon>Arthropoda</taxon>
        <taxon>Crustacea</taxon>
        <taxon>Multicrustacea</taxon>
        <taxon>Malacostraca</taxon>
        <taxon>Eumalacostraca</taxon>
        <taxon>Peracarida</taxon>
        <taxon>Amphipoda</taxon>
        <taxon>Senticaudata</taxon>
        <taxon>Talitrida</taxon>
        <taxon>Talitroidea</taxon>
        <taxon>Hyalellidae</taxon>
        <taxon>Hyalella</taxon>
    </lineage>
</organism>
<dbReference type="FunFam" id="3.80.10.10:FF:001164">
    <property type="entry name" value="GH01279p"/>
    <property type="match status" value="2"/>
</dbReference>